<keyword evidence="4" id="KW-1185">Reference proteome</keyword>
<sequence length="592" mass="63390">MTDANGFYRPRDLPQDVPDPRPSSDSDSDSDSSIKNQKKKKQQPHQPYAESESGASSVTYLNSPTTRTRASSSAASYIFPDMRDGRRSPVSMRDYGRFNPAPAYPRFSFEYGTPLDQRSEYTPSASASVYTPQTTTFAPSTENYSPPASLYSPPAANYVPLLPAMSERGRAHGSYGTAPELPMYVTESAAQPQKRRRRIPGCIWCLRSFFLVIILIPLLLWLLRGVSARFYADELPPGCPNPRNAFQTKGTYSLLPASTFTFIENARDVILGGEVTVHLSTDAEAENVSVDYSITSTTHDAVQISISDDGVVQVQSKHRADRRSACAMVHISITLPHSLQALSLRTHTLPQYVDGSVSVDALVLDTKYAGIHSLATARNSTRASADTGSISGTFSLAKSLVLATSSGSIHAGIKPLDIPEPTADLVAKTATGSIVLDVVGESPPPARNYTSAVTSSSGSIGGTFLFGAAARFEAVAGSLDLQLLPVKYQDVLGTLRTESKHGATRVSFTSGLAGKQVEGWHGAITGAVAVHYPRDFEGKISASATLGQVAVSGEGIEIEKRSWGMVEGYKGDRTKGSVEVSGHVGEVSLRIE</sequence>
<feature type="region of interest" description="Disordered" evidence="1">
    <location>
        <begin position="1"/>
        <end position="73"/>
    </location>
</feature>
<feature type="transmembrane region" description="Helical" evidence="2">
    <location>
        <begin position="204"/>
        <end position="223"/>
    </location>
</feature>
<reference evidence="3 4" key="1">
    <citation type="submission" date="2019-09" db="EMBL/GenBank/DDBJ databases">
        <title>Draft genome of the ectomycorrhizal ascomycete Sphaerosporella brunnea.</title>
        <authorList>
            <consortium name="DOE Joint Genome Institute"/>
            <person name="Benucci G.M."/>
            <person name="Marozzi G."/>
            <person name="Antonielli L."/>
            <person name="Sanchez S."/>
            <person name="Marco P."/>
            <person name="Wang X."/>
            <person name="Falini L.B."/>
            <person name="Barry K."/>
            <person name="Haridas S."/>
            <person name="Lipzen A."/>
            <person name="Labutti K."/>
            <person name="Grigoriev I.V."/>
            <person name="Murat C."/>
            <person name="Martin F."/>
            <person name="Albertini E."/>
            <person name="Donnini D."/>
            <person name="Bonito G."/>
        </authorList>
    </citation>
    <scope>NUCLEOTIDE SEQUENCE [LARGE SCALE GENOMIC DNA]</scope>
    <source>
        <strain evidence="3 4">Sb_GMNB300</strain>
    </source>
</reference>
<organism evidence="3 4">
    <name type="scientific">Sphaerosporella brunnea</name>
    <dbReference type="NCBI Taxonomy" id="1250544"/>
    <lineage>
        <taxon>Eukaryota</taxon>
        <taxon>Fungi</taxon>
        <taxon>Dikarya</taxon>
        <taxon>Ascomycota</taxon>
        <taxon>Pezizomycotina</taxon>
        <taxon>Pezizomycetes</taxon>
        <taxon>Pezizales</taxon>
        <taxon>Pyronemataceae</taxon>
        <taxon>Sphaerosporella</taxon>
    </lineage>
</organism>
<feature type="compositionally biased region" description="Polar residues" evidence="1">
    <location>
        <begin position="53"/>
        <end position="64"/>
    </location>
</feature>
<dbReference type="AlphaFoldDB" id="A0A5J5EM05"/>
<keyword evidence="2" id="KW-0812">Transmembrane</keyword>
<dbReference type="Proteomes" id="UP000326924">
    <property type="component" value="Unassembled WGS sequence"/>
</dbReference>
<name>A0A5J5EM05_9PEZI</name>
<keyword evidence="2" id="KW-0472">Membrane</keyword>
<evidence type="ECO:0000313" key="4">
    <source>
        <dbReference type="Proteomes" id="UP000326924"/>
    </source>
</evidence>
<evidence type="ECO:0000256" key="1">
    <source>
        <dbReference type="SAM" id="MobiDB-lite"/>
    </source>
</evidence>
<dbReference type="InParanoid" id="A0A5J5EM05"/>
<keyword evidence="2" id="KW-1133">Transmembrane helix</keyword>
<evidence type="ECO:0008006" key="5">
    <source>
        <dbReference type="Google" id="ProtNLM"/>
    </source>
</evidence>
<gene>
    <name evidence="3" type="ORF">FN846DRAFT_966054</name>
</gene>
<proteinExistence type="predicted"/>
<evidence type="ECO:0000256" key="2">
    <source>
        <dbReference type="SAM" id="Phobius"/>
    </source>
</evidence>
<feature type="compositionally biased region" description="Basic and acidic residues" evidence="1">
    <location>
        <begin position="9"/>
        <end position="24"/>
    </location>
</feature>
<protein>
    <recommendedName>
        <fullName evidence="5">Adhesin domain-containing protein</fullName>
    </recommendedName>
</protein>
<comment type="caution">
    <text evidence="3">The sequence shown here is derived from an EMBL/GenBank/DDBJ whole genome shotgun (WGS) entry which is preliminary data.</text>
</comment>
<dbReference type="OrthoDB" id="3539644at2759"/>
<evidence type="ECO:0000313" key="3">
    <source>
        <dbReference type="EMBL" id="KAA8896174.1"/>
    </source>
</evidence>
<accession>A0A5J5EM05</accession>
<dbReference type="EMBL" id="VXIS01000224">
    <property type="protein sequence ID" value="KAA8896174.1"/>
    <property type="molecule type" value="Genomic_DNA"/>
</dbReference>